<dbReference type="GO" id="GO:0003917">
    <property type="term" value="F:DNA topoisomerase type I (single strand cut, ATP-independent) activity"/>
    <property type="evidence" value="ECO:0007669"/>
    <property type="project" value="UniProtKB-EC"/>
</dbReference>
<keyword evidence="15" id="KW-1185">Reference proteome</keyword>
<dbReference type="EMBL" id="RQGH01000011">
    <property type="protein sequence ID" value="TGL72190.1"/>
    <property type="molecule type" value="Genomic_DNA"/>
</dbReference>
<evidence type="ECO:0000256" key="9">
    <source>
        <dbReference type="ARBA" id="ARBA00032235"/>
    </source>
</evidence>
<dbReference type="PROSITE" id="PS50880">
    <property type="entry name" value="TOPRIM"/>
    <property type="match status" value="1"/>
</dbReference>
<name>A0A4Z0ZUH2_9LEPT</name>
<evidence type="ECO:0000259" key="12">
    <source>
        <dbReference type="PROSITE" id="PS50880"/>
    </source>
</evidence>
<dbReference type="InterPro" id="IPR000380">
    <property type="entry name" value="Topo_IA"/>
</dbReference>
<keyword evidence="5" id="KW-0238">DNA-binding</keyword>
<dbReference type="InterPro" id="IPR013824">
    <property type="entry name" value="Topo_IA_cen_sub1"/>
</dbReference>
<evidence type="ECO:0000256" key="11">
    <source>
        <dbReference type="SAM" id="MobiDB-lite"/>
    </source>
</evidence>
<protein>
    <recommendedName>
        <fullName evidence="3">DNA topoisomerase</fullName>
        <ecNumber evidence="3">5.6.2.1</ecNumber>
    </recommendedName>
    <alternativeName>
        <fullName evidence="10">Omega-protein</fullName>
    </alternativeName>
    <alternativeName>
        <fullName evidence="9">Relaxing enzyme</fullName>
    </alternativeName>
    <alternativeName>
        <fullName evidence="7">Swivelase</fullName>
    </alternativeName>
    <alternativeName>
        <fullName evidence="8">Untwisting enzyme</fullName>
    </alternativeName>
</protein>
<dbReference type="Gene3D" id="2.70.20.10">
    <property type="entry name" value="Topoisomerase I, domain 3"/>
    <property type="match status" value="1"/>
</dbReference>
<dbReference type="InterPro" id="IPR023405">
    <property type="entry name" value="Topo_IA_core_domain"/>
</dbReference>
<dbReference type="GO" id="GO:0006265">
    <property type="term" value="P:DNA topological change"/>
    <property type="evidence" value="ECO:0007669"/>
    <property type="project" value="InterPro"/>
</dbReference>
<feature type="region of interest" description="Disordered" evidence="11">
    <location>
        <begin position="557"/>
        <end position="604"/>
    </location>
</feature>
<dbReference type="PANTHER" id="PTHR42785:SF1">
    <property type="entry name" value="DNA TOPOISOMERASE"/>
    <property type="match status" value="1"/>
</dbReference>
<evidence type="ECO:0000256" key="7">
    <source>
        <dbReference type="ARBA" id="ARBA00030003"/>
    </source>
</evidence>
<evidence type="ECO:0000256" key="8">
    <source>
        <dbReference type="ARBA" id="ARBA00031985"/>
    </source>
</evidence>
<evidence type="ECO:0000313" key="14">
    <source>
        <dbReference type="EMBL" id="TGL72190.1"/>
    </source>
</evidence>
<evidence type="ECO:0000313" key="15">
    <source>
        <dbReference type="Proteomes" id="UP000297567"/>
    </source>
</evidence>
<evidence type="ECO:0000256" key="2">
    <source>
        <dbReference type="ARBA" id="ARBA00009446"/>
    </source>
</evidence>
<dbReference type="InterPro" id="IPR006171">
    <property type="entry name" value="TOPRIM_dom"/>
</dbReference>
<comment type="caution">
    <text evidence="14">The sequence shown here is derived from an EMBL/GenBank/DDBJ whole genome shotgun (WGS) entry which is preliminary data.</text>
</comment>
<comment type="catalytic activity">
    <reaction evidence="1">
        <text>ATP-independent breakage of single-stranded DNA, followed by passage and rejoining.</text>
        <dbReference type="EC" id="5.6.2.1"/>
    </reaction>
</comment>
<keyword evidence="4" id="KW-0799">Topoisomerase</keyword>
<dbReference type="SMART" id="SM00436">
    <property type="entry name" value="TOP1Bc"/>
    <property type="match status" value="1"/>
</dbReference>
<dbReference type="Gene3D" id="1.10.460.10">
    <property type="entry name" value="Topoisomerase I, domain 2"/>
    <property type="match status" value="1"/>
</dbReference>
<dbReference type="PROSITE" id="PS52039">
    <property type="entry name" value="TOPO_IA_2"/>
    <property type="match status" value="1"/>
</dbReference>
<evidence type="ECO:0000256" key="6">
    <source>
        <dbReference type="ARBA" id="ARBA00023235"/>
    </source>
</evidence>
<evidence type="ECO:0000256" key="5">
    <source>
        <dbReference type="ARBA" id="ARBA00023125"/>
    </source>
</evidence>
<dbReference type="InterPro" id="IPR013825">
    <property type="entry name" value="Topo_IA_cen_sub2"/>
</dbReference>
<dbReference type="InterPro" id="IPR013497">
    <property type="entry name" value="Topo_IA_cen"/>
</dbReference>
<dbReference type="NCBIfam" id="TIGR01051">
    <property type="entry name" value="topA_bact"/>
    <property type="match status" value="1"/>
</dbReference>
<evidence type="ECO:0000256" key="3">
    <source>
        <dbReference type="ARBA" id="ARBA00012891"/>
    </source>
</evidence>
<feature type="domain" description="Topo IA-type catalytic" evidence="13">
    <location>
        <begin position="123"/>
        <end position="550"/>
    </location>
</feature>
<accession>A0A4Z0ZUH2</accession>
<dbReference type="InterPro" id="IPR005733">
    <property type="entry name" value="TopoI_bac-type"/>
</dbReference>
<dbReference type="SMART" id="SM00493">
    <property type="entry name" value="TOPRIM"/>
    <property type="match status" value="1"/>
</dbReference>
<dbReference type="InterPro" id="IPR003601">
    <property type="entry name" value="Topo_IA_2"/>
</dbReference>
<dbReference type="InterPro" id="IPR003602">
    <property type="entry name" value="Topo_IA_DNA-bd_dom"/>
</dbReference>
<dbReference type="Pfam" id="PF01751">
    <property type="entry name" value="Toprim"/>
    <property type="match status" value="1"/>
</dbReference>
<feature type="domain" description="Toprim" evidence="12">
    <location>
        <begin position="1"/>
        <end position="107"/>
    </location>
</feature>
<dbReference type="SUPFAM" id="SSF56712">
    <property type="entry name" value="Prokaryotic type I DNA topoisomerase"/>
    <property type="match status" value="1"/>
</dbReference>
<dbReference type="EC" id="5.6.2.1" evidence="3"/>
<evidence type="ECO:0000259" key="13">
    <source>
        <dbReference type="PROSITE" id="PS52039"/>
    </source>
</evidence>
<dbReference type="CDD" id="cd00186">
    <property type="entry name" value="TOP1Ac"/>
    <property type="match status" value="1"/>
</dbReference>
<evidence type="ECO:0000256" key="1">
    <source>
        <dbReference type="ARBA" id="ARBA00000213"/>
    </source>
</evidence>
<sequence>MVESPTKAATISSYLGKDWVVVATKGHIKDLPPKSYGVDFSNSFEPEYEWLKGKKNLFQLIQTKAKKSSAIYIASDPDREGEIIAKHCFDELKKLKKPMYRLRLKEITKDELSLQLQKKMGLDWQSIESQIARRVVDRIFGFEVSPDLWRKLKIPTLSAGRVQSTVLHWICEREKEIQNFSKETYYQIKLIGTFLNQNIELKYQSKDKLKLEDTKQVLKEIQILPEPSRLKELVLSHIKIKKINRNPPKAFSTASLLESSFRSLKFDSKKTMRIAQSLFEGKKLQSGETVGLITYMRTDSTRVSDSKRELGVNFLKKHYPTLLLEGNRKNQKQKKFSQDAHEAVVPIDPNLRPDLIKSYLTADEWKLYQLIWERFLVSLMKPEIGQEVIYEFPIGNHLFLHSFEAISDFGFKNFYGINEKREKKNLLGKVGDSFFYETHSIEEKETEPPTRYTQGKLIQKMEDTGVGRPSTYATILETLLKRKYIVEYQKNIGPSALGMKVDDYLFLNFGEMIGESFTKDLETKLDQITEKKESRVQLVSSFYHQLQIILKSPRKMNVGSIQKNPNQSEDKKQKNSNSNQRPSGINHRNIEINPEPTKSKVSLNTGSNQTCPKCLEGFVKTKLGKNGKTIYFCSRYPHCDYITYDK</sequence>
<dbReference type="AlphaFoldDB" id="A0A4Z0ZUH2"/>
<comment type="similarity">
    <text evidence="2">Belongs to the type IA topoisomerase family.</text>
</comment>
<keyword evidence="6 14" id="KW-0413">Isomerase</keyword>
<organism evidence="14 15">
    <name type="scientific">Leptospira jelokensis</name>
    <dbReference type="NCBI Taxonomy" id="2484931"/>
    <lineage>
        <taxon>Bacteria</taxon>
        <taxon>Pseudomonadati</taxon>
        <taxon>Spirochaetota</taxon>
        <taxon>Spirochaetia</taxon>
        <taxon>Leptospirales</taxon>
        <taxon>Leptospiraceae</taxon>
        <taxon>Leptospira</taxon>
    </lineage>
</organism>
<evidence type="ECO:0000256" key="10">
    <source>
        <dbReference type="ARBA" id="ARBA00032877"/>
    </source>
</evidence>
<reference evidence="14" key="1">
    <citation type="journal article" date="2019" name="PLoS Negl. Trop. Dis.">
        <title>Revisiting the worldwide diversity of Leptospira species in the environment.</title>
        <authorList>
            <person name="Vincent A.T."/>
            <person name="Schiettekatte O."/>
            <person name="Bourhy P."/>
            <person name="Veyrier F.J."/>
            <person name="Picardeau M."/>
        </authorList>
    </citation>
    <scope>NUCLEOTIDE SEQUENCE [LARGE SCALE GENOMIC DNA]</scope>
    <source>
        <strain evidence="14">201702451</strain>
    </source>
</reference>
<dbReference type="SMART" id="SM00437">
    <property type="entry name" value="TOP1Ac"/>
    <property type="match status" value="1"/>
</dbReference>
<dbReference type="Proteomes" id="UP000297567">
    <property type="component" value="Unassembled WGS sequence"/>
</dbReference>
<dbReference type="PRINTS" id="PR00417">
    <property type="entry name" value="PRTPISMRASEI"/>
</dbReference>
<proteinExistence type="inferred from homology"/>
<dbReference type="PANTHER" id="PTHR42785">
    <property type="entry name" value="DNA TOPOISOMERASE, TYPE IA, CORE"/>
    <property type="match status" value="1"/>
</dbReference>
<dbReference type="Gene3D" id="1.10.290.10">
    <property type="entry name" value="Topoisomerase I, domain 4"/>
    <property type="match status" value="1"/>
</dbReference>
<dbReference type="InterPro" id="IPR013826">
    <property type="entry name" value="Topo_IA_cen_sub3"/>
</dbReference>
<dbReference type="GO" id="GO:0003677">
    <property type="term" value="F:DNA binding"/>
    <property type="evidence" value="ECO:0007669"/>
    <property type="project" value="UniProtKB-KW"/>
</dbReference>
<gene>
    <name evidence="14" type="primary">topA</name>
    <name evidence="14" type="ORF">EHQ62_04970</name>
</gene>
<dbReference type="Pfam" id="PF01131">
    <property type="entry name" value="Topoisom_bac"/>
    <property type="match status" value="1"/>
</dbReference>
<dbReference type="Gene3D" id="3.40.50.140">
    <property type="match status" value="1"/>
</dbReference>
<evidence type="ECO:0000256" key="4">
    <source>
        <dbReference type="ARBA" id="ARBA00023029"/>
    </source>
</evidence>